<feature type="compositionally biased region" description="Polar residues" evidence="1">
    <location>
        <begin position="70"/>
        <end position="86"/>
    </location>
</feature>
<dbReference type="RefSeq" id="XP_073562419.1">
    <property type="nucleotide sequence ID" value="XM_073699168.1"/>
</dbReference>
<feature type="region of interest" description="Disordered" evidence="1">
    <location>
        <begin position="60"/>
        <end position="114"/>
    </location>
</feature>
<feature type="compositionally biased region" description="Pro residues" evidence="1">
    <location>
        <begin position="97"/>
        <end position="109"/>
    </location>
</feature>
<evidence type="ECO:0000313" key="2">
    <source>
        <dbReference type="EMBL" id="TFB06218.1"/>
    </source>
</evidence>
<accession>A0ABY2HD53</accession>
<reference evidence="2 3" key="1">
    <citation type="submission" date="2018-01" db="EMBL/GenBank/DDBJ databases">
        <title>Genome characterization of the sugarcane-associated fungus Trichoderma ghanense CCMA-1212 and their application in lignocelulose bioconversion.</title>
        <authorList>
            <person name="Steindorff A.S."/>
            <person name="Mendes T.D."/>
            <person name="Vilela E.S.D."/>
            <person name="Rodrigues D.S."/>
            <person name="Formighieri E.F."/>
            <person name="Melo I.S."/>
            <person name="Favaro L.C.L."/>
        </authorList>
    </citation>
    <scope>NUCLEOTIDE SEQUENCE [LARGE SCALE GENOMIC DNA]</scope>
    <source>
        <strain evidence="2 3">CCMA-1212</strain>
    </source>
</reference>
<protein>
    <submittedName>
        <fullName evidence="2">Uncharacterized protein</fullName>
    </submittedName>
</protein>
<dbReference type="EMBL" id="PPTA01000002">
    <property type="protein sequence ID" value="TFB06218.1"/>
    <property type="molecule type" value="Genomic_DNA"/>
</dbReference>
<dbReference type="Proteomes" id="UP001642720">
    <property type="component" value="Unassembled WGS sequence"/>
</dbReference>
<gene>
    <name evidence="2" type="ORF">CCMA1212_001752</name>
</gene>
<proteinExistence type="predicted"/>
<evidence type="ECO:0000256" key="1">
    <source>
        <dbReference type="SAM" id="MobiDB-lite"/>
    </source>
</evidence>
<dbReference type="GeneID" id="300573618"/>
<evidence type="ECO:0000313" key="3">
    <source>
        <dbReference type="Proteomes" id="UP001642720"/>
    </source>
</evidence>
<organism evidence="2 3">
    <name type="scientific">Trichoderma ghanense</name>
    <dbReference type="NCBI Taxonomy" id="65468"/>
    <lineage>
        <taxon>Eukaryota</taxon>
        <taxon>Fungi</taxon>
        <taxon>Dikarya</taxon>
        <taxon>Ascomycota</taxon>
        <taxon>Pezizomycotina</taxon>
        <taxon>Sordariomycetes</taxon>
        <taxon>Hypocreomycetidae</taxon>
        <taxon>Hypocreales</taxon>
        <taxon>Hypocreaceae</taxon>
        <taxon>Trichoderma</taxon>
    </lineage>
</organism>
<sequence>MEILQKALLRPQLALRIHPHPHQTEESSPLDHTSIRLHRALIPIPIAIVIAPIAPITQPQQLPRHKQLPYPTSSAEPIMPTATTPAPNHRQDELPSTPVPSTPGLPPLAPTKAPSASACNPAPFVLLSRDPVPARPDTNCPVPPAPITSWSIFQRIKQLPLLPFNSRRSRALWHQITSYPHIASTVRKQLLVPQMPSIVVLSVLHGNLSLHMRFSGGWGEGGKRSVGLFITMFGRQPSLTILCI</sequence>
<keyword evidence="3" id="KW-1185">Reference proteome</keyword>
<name>A0ABY2HD53_9HYPO</name>
<comment type="caution">
    <text evidence="2">The sequence shown here is derived from an EMBL/GenBank/DDBJ whole genome shotgun (WGS) entry which is preliminary data.</text>
</comment>